<keyword evidence="1" id="KW-0472">Membrane</keyword>
<accession>A0A5B7HB93</accession>
<keyword evidence="1" id="KW-1133">Transmembrane helix</keyword>
<organism evidence="2 3">
    <name type="scientific">Portunus trituberculatus</name>
    <name type="common">Swimming crab</name>
    <name type="synonym">Neptunus trituberculatus</name>
    <dbReference type="NCBI Taxonomy" id="210409"/>
    <lineage>
        <taxon>Eukaryota</taxon>
        <taxon>Metazoa</taxon>
        <taxon>Ecdysozoa</taxon>
        <taxon>Arthropoda</taxon>
        <taxon>Crustacea</taxon>
        <taxon>Multicrustacea</taxon>
        <taxon>Malacostraca</taxon>
        <taxon>Eumalacostraca</taxon>
        <taxon>Eucarida</taxon>
        <taxon>Decapoda</taxon>
        <taxon>Pleocyemata</taxon>
        <taxon>Brachyura</taxon>
        <taxon>Eubrachyura</taxon>
        <taxon>Portunoidea</taxon>
        <taxon>Portunidae</taxon>
        <taxon>Portuninae</taxon>
        <taxon>Portunus</taxon>
    </lineage>
</organism>
<dbReference type="OrthoDB" id="6381556at2759"/>
<sequence length="154" mass="17854">MAIFYQKKTIKRILGFLCLVNSLVIIRLSYRHKWVSTKEAKNTFLQLPKPVLENLLKIYRNLTDNTIASKTKEQAGPRLTLIEKPKEFPLQSGCYPYFGKLKVQPVPENDCDKPYVTMNRAGCLGNKMCQYASLYILRHLFGIREGHPRVSCFR</sequence>
<evidence type="ECO:0000313" key="2">
    <source>
        <dbReference type="EMBL" id="MPC69500.1"/>
    </source>
</evidence>
<gene>
    <name evidence="2" type="ORF">E2C01_063726</name>
</gene>
<dbReference type="AlphaFoldDB" id="A0A5B7HB93"/>
<feature type="transmembrane region" description="Helical" evidence="1">
    <location>
        <begin position="12"/>
        <end position="30"/>
    </location>
</feature>
<proteinExistence type="predicted"/>
<dbReference type="EMBL" id="VSRR010029538">
    <property type="protein sequence ID" value="MPC69500.1"/>
    <property type="molecule type" value="Genomic_DNA"/>
</dbReference>
<name>A0A5B7HB93_PORTR</name>
<comment type="caution">
    <text evidence="2">The sequence shown here is derived from an EMBL/GenBank/DDBJ whole genome shotgun (WGS) entry which is preliminary data.</text>
</comment>
<protein>
    <submittedName>
        <fullName evidence="2">Uncharacterized protein</fullName>
    </submittedName>
</protein>
<keyword evidence="3" id="KW-1185">Reference proteome</keyword>
<dbReference type="Proteomes" id="UP000324222">
    <property type="component" value="Unassembled WGS sequence"/>
</dbReference>
<reference evidence="2 3" key="1">
    <citation type="submission" date="2019-05" db="EMBL/GenBank/DDBJ databases">
        <title>Another draft genome of Portunus trituberculatus and its Hox gene families provides insights of decapod evolution.</title>
        <authorList>
            <person name="Jeong J.-H."/>
            <person name="Song I."/>
            <person name="Kim S."/>
            <person name="Choi T."/>
            <person name="Kim D."/>
            <person name="Ryu S."/>
            <person name="Kim W."/>
        </authorList>
    </citation>
    <scope>NUCLEOTIDE SEQUENCE [LARGE SCALE GENOMIC DNA]</scope>
    <source>
        <tissue evidence="2">Muscle</tissue>
    </source>
</reference>
<evidence type="ECO:0000313" key="3">
    <source>
        <dbReference type="Proteomes" id="UP000324222"/>
    </source>
</evidence>
<evidence type="ECO:0000256" key="1">
    <source>
        <dbReference type="SAM" id="Phobius"/>
    </source>
</evidence>
<keyword evidence="1" id="KW-0812">Transmembrane</keyword>